<evidence type="ECO:0000256" key="1">
    <source>
        <dbReference type="SAM" id="MobiDB-lite"/>
    </source>
</evidence>
<comment type="caution">
    <text evidence="2">The sequence shown here is derived from an EMBL/GenBank/DDBJ whole genome shotgun (WGS) entry which is preliminary data.</text>
</comment>
<dbReference type="EMBL" id="CAUH01000449">
    <property type="protein sequence ID" value="CCU74606.1"/>
    <property type="molecule type" value="Genomic_DNA"/>
</dbReference>
<dbReference type="HOGENOM" id="CLU_018153_8_0_1"/>
<reference evidence="2 3" key="1">
    <citation type="journal article" date="2010" name="Science">
        <title>Genome expansion and gene loss in powdery mildew fungi reveal tradeoffs in extreme parasitism.</title>
        <authorList>
            <person name="Spanu P.D."/>
            <person name="Abbott J.C."/>
            <person name="Amselem J."/>
            <person name="Burgis T.A."/>
            <person name="Soanes D.M."/>
            <person name="Stueber K."/>
            <person name="Ver Loren van Themaat E."/>
            <person name="Brown J.K.M."/>
            <person name="Butcher S.A."/>
            <person name="Gurr S.J."/>
            <person name="Lebrun M.-H."/>
            <person name="Ridout C.J."/>
            <person name="Schulze-Lefert P."/>
            <person name="Talbot N.J."/>
            <person name="Ahmadinejad N."/>
            <person name="Ametz C."/>
            <person name="Barton G.R."/>
            <person name="Benjdia M."/>
            <person name="Bidzinski P."/>
            <person name="Bindschedler L.V."/>
            <person name="Both M."/>
            <person name="Brewer M.T."/>
            <person name="Cadle-Davidson L."/>
            <person name="Cadle-Davidson M.M."/>
            <person name="Collemare J."/>
            <person name="Cramer R."/>
            <person name="Frenkel O."/>
            <person name="Godfrey D."/>
            <person name="Harriman J."/>
            <person name="Hoede C."/>
            <person name="King B.C."/>
            <person name="Klages S."/>
            <person name="Kleemann J."/>
            <person name="Knoll D."/>
            <person name="Koti P.S."/>
            <person name="Kreplak J."/>
            <person name="Lopez-Ruiz F.J."/>
            <person name="Lu X."/>
            <person name="Maekawa T."/>
            <person name="Mahanil S."/>
            <person name="Micali C."/>
            <person name="Milgroom M.G."/>
            <person name="Montana G."/>
            <person name="Noir S."/>
            <person name="O'Connell R.J."/>
            <person name="Oberhaensli S."/>
            <person name="Parlange F."/>
            <person name="Pedersen C."/>
            <person name="Quesneville H."/>
            <person name="Reinhardt R."/>
            <person name="Rott M."/>
            <person name="Sacristan S."/>
            <person name="Schmidt S.M."/>
            <person name="Schoen M."/>
            <person name="Skamnioti P."/>
            <person name="Sommer H."/>
            <person name="Stephens A."/>
            <person name="Takahara H."/>
            <person name="Thordal-Christensen H."/>
            <person name="Vigouroux M."/>
            <person name="Wessling R."/>
            <person name="Wicker T."/>
            <person name="Panstruga R."/>
        </authorList>
    </citation>
    <scope>NUCLEOTIDE SEQUENCE [LARGE SCALE GENOMIC DNA]</scope>
    <source>
        <strain evidence="2">DH14</strain>
    </source>
</reference>
<name>N1J5D9_BLUG1</name>
<feature type="region of interest" description="Disordered" evidence="1">
    <location>
        <begin position="71"/>
        <end position="90"/>
    </location>
</feature>
<organism evidence="2 3">
    <name type="scientific">Blumeria graminis f. sp. hordei (strain DH14)</name>
    <name type="common">Barley powdery mildew</name>
    <name type="synonym">Oidium monilioides f. sp. hordei</name>
    <dbReference type="NCBI Taxonomy" id="546991"/>
    <lineage>
        <taxon>Eukaryota</taxon>
        <taxon>Fungi</taxon>
        <taxon>Dikarya</taxon>
        <taxon>Ascomycota</taxon>
        <taxon>Pezizomycotina</taxon>
        <taxon>Leotiomycetes</taxon>
        <taxon>Erysiphales</taxon>
        <taxon>Erysiphaceae</taxon>
        <taxon>Blumeria</taxon>
        <taxon>Blumeria hordei</taxon>
    </lineage>
</organism>
<dbReference type="InParanoid" id="N1J5D9"/>
<evidence type="ECO:0000313" key="3">
    <source>
        <dbReference type="Proteomes" id="UP000015441"/>
    </source>
</evidence>
<accession>N1J5D9</accession>
<dbReference type="eggNOG" id="ENOG502SR73">
    <property type="taxonomic scope" value="Eukaryota"/>
</dbReference>
<dbReference type="AlphaFoldDB" id="N1J5D9"/>
<proteinExistence type="predicted"/>
<protein>
    <submittedName>
        <fullName evidence="2">EKA-like protein</fullName>
    </submittedName>
</protein>
<dbReference type="Proteomes" id="UP000015441">
    <property type="component" value="Unassembled WGS sequence"/>
</dbReference>
<gene>
    <name evidence="2" type="ORF">BGHDH14_bgh06493</name>
</gene>
<evidence type="ECO:0000313" key="2">
    <source>
        <dbReference type="EMBL" id="CCU74606.1"/>
    </source>
</evidence>
<sequence>MPPVRKKLPNAMLDNARVRPRTPAKTPGLAQKLSSMYASEAFVEGKSPNYPDEEMTDSEPVMSVTIGPETNTPIELASGASSSRKRKDVVREKTTEYAETSARKFAVLASKGTASTSAAEFPPELQSMMEAEKHRTTQIKAHLAICSTRISCVEATHSPLPIGDNKEFADGIKVYLQAAISHFEQSGRGRTPPVLPASPCNLLLTRAQEIRVSNPSTTPAPAQKTTLATAARAALCHSTGPLTTKAAPPAPEAKGANTRISADMRQFLRLAHNHPHRLLSPAGVRSAVAEVLGTAANDITLVQRVKTGFALTAKNEIARKELLDSSASRR</sequence>
<keyword evidence="3" id="KW-1185">Reference proteome</keyword>